<gene>
    <name evidence="4" type="ORF">ACFSJH_13355</name>
</gene>
<dbReference type="InterPro" id="IPR020476">
    <property type="entry name" value="Nudix_hydrolase"/>
</dbReference>
<evidence type="ECO:0000256" key="1">
    <source>
        <dbReference type="ARBA" id="ARBA00005582"/>
    </source>
</evidence>
<dbReference type="InterPro" id="IPR015797">
    <property type="entry name" value="NUDIX_hydrolase-like_dom_sf"/>
</dbReference>
<evidence type="ECO:0000313" key="5">
    <source>
        <dbReference type="Proteomes" id="UP001597362"/>
    </source>
</evidence>
<dbReference type="RefSeq" id="WP_377773178.1">
    <property type="nucleotide sequence ID" value="NZ_JBHUHO010000032.1"/>
</dbReference>
<evidence type="ECO:0000313" key="4">
    <source>
        <dbReference type="EMBL" id="MFD2116709.1"/>
    </source>
</evidence>
<dbReference type="Proteomes" id="UP001597362">
    <property type="component" value="Unassembled WGS sequence"/>
</dbReference>
<reference evidence="5" key="1">
    <citation type="journal article" date="2019" name="Int. J. Syst. Evol. Microbiol.">
        <title>The Global Catalogue of Microorganisms (GCM) 10K type strain sequencing project: providing services to taxonomists for standard genome sequencing and annotation.</title>
        <authorList>
            <consortium name="The Broad Institute Genomics Platform"/>
            <consortium name="The Broad Institute Genome Sequencing Center for Infectious Disease"/>
            <person name="Wu L."/>
            <person name="Ma J."/>
        </authorList>
    </citation>
    <scope>NUCLEOTIDE SEQUENCE [LARGE SCALE GENOMIC DNA]</scope>
    <source>
        <strain evidence="5">GH52</strain>
    </source>
</reference>
<dbReference type="PANTHER" id="PTHR43736:SF1">
    <property type="entry name" value="DIHYDRONEOPTERIN TRIPHOSPHATE DIPHOSPHATASE"/>
    <property type="match status" value="1"/>
</dbReference>
<evidence type="ECO:0000256" key="2">
    <source>
        <dbReference type="ARBA" id="ARBA00022801"/>
    </source>
</evidence>
<proteinExistence type="inferred from homology"/>
<sequence>MTTTLVNWGGGTVQLSWQSSSQLPTASLITSVHSYCFWDNKLLLVDLLDRGWDIPGGHIEQGETTEQCCKREVFEEGYVQGDVTLLGYVTVDHHLNDRWTESSPYPKIGYQVFYKMDITEILPFAAQFEAAQRIFIQPEQLADYYKHITPVHEAILQEALTRSNPSFS</sequence>
<feature type="domain" description="Nudix hydrolase" evidence="3">
    <location>
        <begin position="27"/>
        <end position="159"/>
    </location>
</feature>
<dbReference type="SUPFAM" id="SSF55811">
    <property type="entry name" value="Nudix"/>
    <property type="match status" value="1"/>
</dbReference>
<keyword evidence="5" id="KW-1185">Reference proteome</keyword>
<dbReference type="GO" id="GO:0016787">
    <property type="term" value="F:hydrolase activity"/>
    <property type="evidence" value="ECO:0007669"/>
    <property type="project" value="UniProtKB-KW"/>
</dbReference>
<dbReference type="Pfam" id="PF00293">
    <property type="entry name" value="NUDIX"/>
    <property type="match status" value="1"/>
</dbReference>
<evidence type="ECO:0000259" key="3">
    <source>
        <dbReference type="PROSITE" id="PS51462"/>
    </source>
</evidence>
<comment type="caution">
    <text evidence="4">The sequence shown here is derived from an EMBL/GenBank/DDBJ whole genome shotgun (WGS) entry which is preliminary data.</text>
</comment>
<accession>A0ABW4YM11</accession>
<dbReference type="PRINTS" id="PR00502">
    <property type="entry name" value="NUDIXFAMILY"/>
</dbReference>
<dbReference type="CDD" id="cd02883">
    <property type="entry name" value="NUDIX_Hydrolase"/>
    <property type="match status" value="1"/>
</dbReference>
<dbReference type="InterPro" id="IPR000086">
    <property type="entry name" value="NUDIX_hydrolase_dom"/>
</dbReference>
<dbReference type="PROSITE" id="PS51462">
    <property type="entry name" value="NUDIX"/>
    <property type="match status" value="1"/>
</dbReference>
<protein>
    <submittedName>
        <fullName evidence="4">NUDIX hydrolase</fullName>
    </submittedName>
</protein>
<dbReference type="PANTHER" id="PTHR43736">
    <property type="entry name" value="ADP-RIBOSE PYROPHOSPHATASE"/>
    <property type="match status" value="1"/>
</dbReference>
<comment type="similarity">
    <text evidence="1">Belongs to the Nudix hydrolase family.</text>
</comment>
<dbReference type="EMBL" id="JBHUHO010000032">
    <property type="protein sequence ID" value="MFD2116709.1"/>
    <property type="molecule type" value="Genomic_DNA"/>
</dbReference>
<name>A0ABW4YM11_9BACL</name>
<organism evidence="4 5">
    <name type="scientific">Paenibacillus yanchengensis</name>
    <dbReference type="NCBI Taxonomy" id="2035833"/>
    <lineage>
        <taxon>Bacteria</taxon>
        <taxon>Bacillati</taxon>
        <taxon>Bacillota</taxon>
        <taxon>Bacilli</taxon>
        <taxon>Bacillales</taxon>
        <taxon>Paenibacillaceae</taxon>
        <taxon>Paenibacillus</taxon>
    </lineage>
</organism>
<dbReference type="Gene3D" id="3.90.79.10">
    <property type="entry name" value="Nucleoside Triphosphate Pyrophosphohydrolase"/>
    <property type="match status" value="1"/>
</dbReference>
<keyword evidence="2 4" id="KW-0378">Hydrolase</keyword>